<dbReference type="Gene3D" id="2.40.170.20">
    <property type="entry name" value="TonB-dependent receptor, beta-barrel domain"/>
    <property type="match status" value="1"/>
</dbReference>
<evidence type="ECO:0000256" key="2">
    <source>
        <dbReference type="ARBA" id="ARBA00023136"/>
    </source>
</evidence>
<reference evidence="4 5" key="1">
    <citation type="journal article" date="2014" name="Genome Announc.">
        <title>Draft Genome Sequences of Marine Flavobacterium Algibacter lectus Strains SS8 and NR4.</title>
        <authorList>
            <person name="Takatani N."/>
            <person name="Nakanishi M."/>
            <person name="Meirelles P."/>
            <person name="Mino S."/>
            <person name="Suda W."/>
            <person name="Oshima K."/>
            <person name="Hattori M."/>
            <person name="Ohkuma M."/>
            <person name="Hosokawa M."/>
            <person name="Miyashita K."/>
            <person name="Thompson F.L."/>
            <person name="Niwa A."/>
            <person name="Sawabe T."/>
            <person name="Sawabe T."/>
        </authorList>
    </citation>
    <scope>NUCLEOTIDE SEQUENCE [LARGE SCALE GENOMIC DNA]</scope>
    <source>
        <strain evidence="4 5">JCM 19300</strain>
    </source>
</reference>
<name>A0A090V815_9FLAO</name>
<keyword evidence="2" id="KW-0472">Membrane</keyword>
<proteinExistence type="predicted"/>
<organism evidence="4 5">
    <name type="scientific">Algibacter lectus</name>
    <dbReference type="NCBI Taxonomy" id="221126"/>
    <lineage>
        <taxon>Bacteria</taxon>
        <taxon>Pseudomonadati</taxon>
        <taxon>Bacteroidota</taxon>
        <taxon>Flavobacteriia</taxon>
        <taxon>Flavobacteriales</taxon>
        <taxon>Flavobacteriaceae</taxon>
        <taxon>Algibacter</taxon>
    </lineage>
</organism>
<comment type="caution">
    <text evidence="4">The sequence shown here is derived from an EMBL/GenBank/DDBJ whole genome shotgun (WGS) entry which is preliminary data.</text>
</comment>
<accession>A0A090V815</accession>
<comment type="subcellular location">
    <subcellularLocation>
        <location evidence="1">Cell outer membrane</location>
    </subcellularLocation>
</comment>
<dbReference type="EMBL" id="BBNQ01000001">
    <property type="protein sequence ID" value="GAL60980.1"/>
    <property type="molecule type" value="Genomic_DNA"/>
</dbReference>
<dbReference type="InterPro" id="IPR036942">
    <property type="entry name" value="Beta-barrel_TonB_sf"/>
</dbReference>
<dbReference type="RefSeq" id="WP_052415199.1">
    <property type="nucleotide sequence ID" value="NZ_BBNQ01000001.1"/>
</dbReference>
<sequence>MNDYTTSGGFTLPAYTVFNASIYYENDIFRISVKGNNITDEEYYSGWSTLTPQQNRTFLASFDYKF</sequence>
<dbReference type="Proteomes" id="UP000029644">
    <property type="component" value="Unassembled WGS sequence"/>
</dbReference>
<keyword evidence="4" id="KW-0675">Receptor</keyword>
<keyword evidence="3" id="KW-0998">Cell outer membrane</keyword>
<evidence type="ECO:0000313" key="5">
    <source>
        <dbReference type="Proteomes" id="UP000029644"/>
    </source>
</evidence>
<evidence type="ECO:0000313" key="4">
    <source>
        <dbReference type="EMBL" id="GAL60980.1"/>
    </source>
</evidence>
<dbReference type="SUPFAM" id="SSF56935">
    <property type="entry name" value="Porins"/>
    <property type="match status" value="1"/>
</dbReference>
<dbReference type="AlphaFoldDB" id="A0A090V815"/>
<evidence type="ECO:0000256" key="3">
    <source>
        <dbReference type="ARBA" id="ARBA00023237"/>
    </source>
</evidence>
<dbReference type="GO" id="GO:0009279">
    <property type="term" value="C:cell outer membrane"/>
    <property type="evidence" value="ECO:0007669"/>
    <property type="project" value="UniProtKB-SubCell"/>
</dbReference>
<gene>
    <name evidence="4" type="ORF">JCM19300_3918</name>
</gene>
<protein>
    <submittedName>
        <fullName evidence="4">Ferrichrome-iron receptor</fullName>
    </submittedName>
</protein>
<evidence type="ECO:0000256" key="1">
    <source>
        <dbReference type="ARBA" id="ARBA00004442"/>
    </source>
</evidence>